<dbReference type="RefSeq" id="WP_015692591.1">
    <property type="nucleotide sequence ID" value="NC_016940.1"/>
</dbReference>
<dbReference type="PANTHER" id="PTHR12993:SF11">
    <property type="entry name" value="N-ACETYLGLUCOSAMINYL-PHOSPHATIDYLINOSITOL DE-N-ACETYLASE"/>
    <property type="match status" value="1"/>
</dbReference>
<evidence type="ECO:0000313" key="1">
    <source>
        <dbReference type="EMBL" id="AFC24976.1"/>
    </source>
</evidence>
<dbReference type="AlphaFoldDB" id="H6L3M8"/>
<name>H6L3M8_SAPGL</name>
<dbReference type="PANTHER" id="PTHR12993">
    <property type="entry name" value="N-ACETYLGLUCOSAMINYL-PHOSPHATIDYLINOSITOL DE-N-ACETYLASE-RELATED"/>
    <property type="match status" value="1"/>
</dbReference>
<dbReference type="InterPro" id="IPR024078">
    <property type="entry name" value="LmbE-like_dom_sf"/>
</dbReference>
<gene>
    <name evidence="1" type="ordered locus">SGRA_2247</name>
</gene>
<keyword evidence="2" id="KW-1185">Reference proteome</keyword>
<dbReference type="HOGENOM" id="CLU_049311_4_1_10"/>
<accession>H6L3M8</accession>
<dbReference type="STRING" id="984262.SGRA_2247"/>
<dbReference type="OrthoDB" id="9790023at2"/>
<reference evidence="1 2" key="1">
    <citation type="journal article" date="2012" name="Stand. Genomic Sci.">
        <title>Complete genome sequencing and analysis of Saprospira grandis str. Lewin, a predatory marine bacterium.</title>
        <authorList>
            <person name="Saw J.H."/>
            <person name="Yuryev A."/>
            <person name="Kanbe M."/>
            <person name="Hou S."/>
            <person name="Young A.G."/>
            <person name="Aizawa S."/>
            <person name="Alam M."/>
        </authorList>
    </citation>
    <scope>NUCLEOTIDE SEQUENCE [LARGE SCALE GENOMIC DNA]</scope>
    <source>
        <strain evidence="1 2">Lewin</strain>
    </source>
</reference>
<dbReference type="KEGG" id="sgn:SGRA_2247"/>
<dbReference type="EMBL" id="CP002831">
    <property type="protein sequence ID" value="AFC24976.1"/>
    <property type="molecule type" value="Genomic_DNA"/>
</dbReference>
<organism evidence="1 2">
    <name type="scientific">Saprospira grandis (strain Lewin)</name>
    <dbReference type="NCBI Taxonomy" id="984262"/>
    <lineage>
        <taxon>Bacteria</taxon>
        <taxon>Pseudomonadati</taxon>
        <taxon>Bacteroidota</taxon>
        <taxon>Saprospiria</taxon>
        <taxon>Saprospirales</taxon>
        <taxon>Saprospiraceae</taxon>
        <taxon>Saprospira</taxon>
    </lineage>
</organism>
<proteinExistence type="predicted"/>
<sequence>MKILYVFPHPDDESYGPAGAIYQQLQAGHEVHLLTLTEGEATRMRHKLDLSKAEMGQVRRKEMEAVAQVLGLSSLTVWTWPDSQLQDLDPRPLVQELKAFIQQLKPEILVSYPVHGISGFHDHLVTHSLIKQCFLELKTEGHSPIKRLAFYTIPDHGQATFSGDFIRMRHSTKERIDCIEPLSVQAIQKNREALMAYESYQEVIEESGILNKLDEKAHYEFFQENFEPPVQELTAGL</sequence>
<dbReference type="SUPFAM" id="SSF102588">
    <property type="entry name" value="LmbE-like"/>
    <property type="match status" value="1"/>
</dbReference>
<evidence type="ECO:0000313" key="2">
    <source>
        <dbReference type="Proteomes" id="UP000007519"/>
    </source>
</evidence>
<dbReference type="InterPro" id="IPR003737">
    <property type="entry name" value="GlcNAc_PI_deacetylase-related"/>
</dbReference>
<dbReference type="eggNOG" id="COG2120">
    <property type="taxonomic scope" value="Bacteria"/>
</dbReference>
<dbReference type="Proteomes" id="UP000007519">
    <property type="component" value="Chromosome"/>
</dbReference>
<protein>
    <submittedName>
        <fullName evidence="1">LmbE family protein</fullName>
    </submittedName>
</protein>
<dbReference type="GO" id="GO:0016811">
    <property type="term" value="F:hydrolase activity, acting on carbon-nitrogen (but not peptide) bonds, in linear amides"/>
    <property type="evidence" value="ECO:0007669"/>
    <property type="project" value="TreeGrafter"/>
</dbReference>
<dbReference type="Pfam" id="PF02585">
    <property type="entry name" value="PIG-L"/>
    <property type="match status" value="1"/>
</dbReference>
<dbReference type="Gene3D" id="3.40.50.10320">
    <property type="entry name" value="LmbE-like"/>
    <property type="match status" value="1"/>
</dbReference>